<organism evidence="3 4">
    <name type="scientific">Mucilaginibacter paludis DSM 18603</name>
    <dbReference type="NCBI Taxonomy" id="714943"/>
    <lineage>
        <taxon>Bacteria</taxon>
        <taxon>Pseudomonadati</taxon>
        <taxon>Bacteroidota</taxon>
        <taxon>Sphingobacteriia</taxon>
        <taxon>Sphingobacteriales</taxon>
        <taxon>Sphingobacteriaceae</taxon>
        <taxon>Mucilaginibacter</taxon>
    </lineage>
</organism>
<sequence length="435" mass="49877">MIDAVEVKGYWFLPDDPDNRVAGILSYLPNQKITLELIGSFNDPHDYMFALTQDDSKRTDIILGESSDAKSITLLNCSSYGTLNFSCSFPMQKFSVQYCLMGIHLSNLQDAAFNQVTVKMPGLTKWVNHYCVKYSIPFKNDNMNGFNLSFDRDNSNLISVQLDNNLDLELEFTCSPPATPHDEKLLVRQAYQLNILSKSNLPFRELLSQVSKFKSFLTLGTLCSIGYQSIELYSPNEFQELKDGERIYHPISCYYNQLDKVNADTINTKDFLFTYDHIEASFEDVIKNWYGFDDLMAPILKHLIESIKEKNIFNTGDFLIVVQALEGYATRFRPNIPAKKKFPTLIEQLTFLRDEFSYVQLVKNTPLDLDIVVNSRHYYSHFFPKMASAHVAAGIELYELTQKLKVILVCCVLSQAGFAQRDIITILIAYRDRVN</sequence>
<dbReference type="eggNOG" id="ENOG50303CN">
    <property type="taxonomic scope" value="Bacteria"/>
</dbReference>
<dbReference type="Pfam" id="PF18862">
    <property type="entry name" value="ApeA_NTD1"/>
    <property type="match status" value="1"/>
</dbReference>
<dbReference type="EMBL" id="CM001403">
    <property type="protein sequence ID" value="EHQ25127.1"/>
    <property type="molecule type" value="Genomic_DNA"/>
</dbReference>
<evidence type="ECO:0000313" key="3">
    <source>
        <dbReference type="EMBL" id="EHQ25127.1"/>
    </source>
</evidence>
<feature type="domain" description="ApeA N-terminal" evidence="2">
    <location>
        <begin position="6"/>
        <end position="289"/>
    </location>
</feature>
<dbReference type="InterPro" id="IPR041229">
    <property type="entry name" value="HEPN_Apea"/>
</dbReference>
<gene>
    <name evidence="3" type="ORF">Mucpa_0951</name>
</gene>
<dbReference type="OrthoDB" id="1351641at2"/>
<reference evidence="3" key="1">
    <citation type="submission" date="2011-09" db="EMBL/GenBank/DDBJ databases">
        <title>The permanent draft genome of Mucilaginibacter paludis DSM 18603.</title>
        <authorList>
            <consortium name="US DOE Joint Genome Institute (JGI-PGF)"/>
            <person name="Lucas S."/>
            <person name="Han J."/>
            <person name="Lapidus A."/>
            <person name="Bruce D."/>
            <person name="Goodwin L."/>
            <person name="Pitluck S."/>
            <person name="Peters L."/>
            <person name="Kyrpides N."/>
            <person name="Mavromatis K."/>
            <person name="Ivanova N."/>
            <person name="Mikhailova N."/>
            <person name="Held B."/>
            <person name="Detter J.C."/>
            <person name="Tapia R."/>
            <person name="Han C."/>
            <person name="Land M."/>
            <person name="Hauser L."/>
            <person name="Markowitz V."/>
            <person name="Cheng J.-F."/>
            <person name="Hugenholtz P."/>
            <person name="Woyke T."/>
            <person name="Wu D."/>
            <person name="Tindall B."/>
            <person name="Brambilla E."/>
            <person name="Klenk H.-P."/>
            <person name="Eisen J.A."/>
        </authorList>
    </citation>
    <scope>NUCLEOTIDE SEQUENCE [LARGE SCALE GENOMIC DNA]</scope>
    <source>
        <strain evidence="3">DSM 18603</strain>
    </source>
</reference>
<dbReference type="HOGENOM" id="CLU_039923_0_0_10"/>
<dbReference type="AlphaFoldDB" id="H1YCV6"/>
<evidence type="ECO:0000259" key="1">
    <source>
        <dbReference type="Pfam" id="PF18739"/>
    </source>
</evidence>
<dbReference type="InterPro" id="IPR041223">
    <property type="entry name" value="ApeA_NTD"/>
</dbReference>
<feature type="domain" description="Apea-like HEPN" evidence="1">
    <location>
        <begin position="319"/>
        <end position="420"/>
    </location>
</feature>
<protein>
    <submittedName>
        <fullName evidence="3">Uncharacterized protein</fullName>
    </submittedName>
</protein>
<evidence type="ECO:0000259" key="2">
    <source>
        <dbReference type="Pfam" id="PF18862"/>
    </source>
</evidence>
<accession>H1YCV6</accession>
<keyword evidence="4" id="KW-1185">Reference proteome</keyword>
<proteinExistence type="predicted"/>
<name>H1YCV6_9SPHI</name>
<evidence type="ECO:0000313" key="4">
    <source>
        <dbReference type="Proteomes" id="UP000002774"/>
    </source>
</evidence>
<dbReference type="RefSeq" id="WP_008504771.1">
    <property type="nucleotide sequence ID" value="NZ_CM001403.1"/>
</dbReference>
<dbReference type="Pfam" id="PF18739">
    <property type="entry name" value="HEPN_Apea"/>
    <property type="match status" value="1"/>
</dbReference>
<dbReference type="Proteomes" id="UP000002774">
    <property type="component" value="Chromosome"/>
</dbReference>